<dbReference type="Pfam" id="PF12460">
    <property type="entry name" value="MMS19_C"/>
    <property type="match status" value="1"/>
</dbReference>
<evidence type="ECO:0000259" key="6">
    <source>
        <dbReference type="Pfam" id="PF12460"/>
    </source>
</evidence>
<keyword evidence="5" id="KW-0963">Cytoplasm</keyword>
<keyword evidence="5" id="KW-0227">DNA damage</keyword>
<dbReference type="GO" id="GO:0071817">
    <property type="term" value="C:MMXD complex"/>
    <property type="evidence" value="ECO:0007669"/>
    <property type="project" value="TreeGrafter"/>
</dbReference>
<dbReference type="InParanoid" id="H2ZLN4"/>
<keyword evidence="3" id="KW-0677">Repeat</keyword>
<keyword evidence="5" id="KW-0234">DNA repair</keyword>
<reference evidence="9" key="1">
    <citation type="submission" date="2003-08" db="EMBL/GenBank/DDBJ databases">
        <authorList>
            <person name="Birren B."/>
            <person name="Nusbaum C."/>
            <person name="Abebe A."/>
            <person name="Abouelleil A."/>
            <person name="Adekoya E."/>
            <person name="Ait-zahra M."/>
            <person name="Allen N."/>
            <person name="Allen T."/>
            <person name="An P."/>
            <person name="Anderson M."/>
            <person name="Anderson S."/>
            <person name="Arachchi H."/>
            <person name="Armbruster J."/>
            <person name="Bachantsang P."/>
            <person name="Baldwin J."/>
            <person name="Barry A."/>
            <person name="Bayul T."/>
            <person name="Blitshsteyn B."/>
            <person name="Bloom T."/>
            <person name="Blye J."/>
            <person name="Boguslavskiy L."/>
            <person name="Borowsky M."/>
            <person name="Boukhgalter B."/>
            <person name="Brunache A."/>
            <person name="Butler J."/>
            <person name="Calixte N."/>
            <person name="Calvo S."/>
            <person name="Camarata J."/>
            <person name="Campo K."/>
            <person name="Chang J."/>
            <person name="Cheshatsang Y."/>
            <person name="Citroen M."/>
            <person name="Collymore A."/>
            <person name="Considine T."/>
            <person name="Cook A."/>
            <person name="Cooke P."/>
            <person name="Corum B."/>
            <person name="Cuomo C."/>
            <person name="David R."/>
            <person name="Dawoe T."/>
            <person name="Degray S."/>
            <person name="Dodge S."/>
            <person name="Dooley K."/>
            <person name="Dorje P."/>
            <person name="Dorjee K."/>
            <person name="Dorris L."/>
            <person name="Duffey N."/>
            <person name="Dupes A."/>
            <person name="Elkins T."/>
            <person name="Engels R."/>
            <person name="Erickson J."/>
            <person name="Farina A."/>
            <person name="Faro S."/>
            <person name="Ferreira P."/>
            <person name="Fischer H."/>
            <person name="Fitzgerald M."/>
            <person name="Foley K."/>
            <person name="Gage D."/>
            <person name="Galagan J."/>
            <person name="Gearin G."/>
            <person name="Gnerre S."/>
            <person name="Gnirke A."/>
            <person name="Goyette A."/>
            <person name="Graham J."/>
            <person name="Grandbois E."/>
            <person name="Gyaltsen K."/>
            <person name="Hafez N."/>
            <person name="Hagopian D."/>
            <person name="Hagos B."/>
            <person name="Hall J."/>
            <person name="Hatcher B."/>
            <person name="Heller A."/>
            <person name="Higgins H."/>
            <person name="Honan T."/>
            <person name="Horn A."/>
            <person name="Houde N."/>
            <person name="Hughes L."/>
            <person name="Hulme W."/>
            <person name="Husby E."/>
            <person name="Iliev I."/>
            <person name="Jaffe D."/>
            <person name="Jones C."/>
            <person name="Kamal M."/>
            <person name="Kamat A."/>
            <person name="Kamvysselis M."/>
            <person name="Karlsson E."/>
            <person name="Kells C."/>
            <person name="Kieu A."/>
            <person name="Kisner P."/>
            <person name="Kodira C."/>
            <person name="Kulbokas E."/>
            <person name="Labutti K."/>
            <person name="Lama D."/>
            <person name="Landers T."/>
            <person name="Leger J."/>
            <person name="Levine S."/>
            <person name="Lewis D."/>
            <person name="Lewis T."/>
            <person name="Lindblad-toh K."/>
            <person name="Liu X."/>
            <person name="Lokyitsang T."/>
            <person name="Lokyitsang Y."/>
            <person name="Lucien O."/>
            <person name="Lui A."/>
            <person name="Ma L.J."/>
            <person name="Mabbitt R."/>
            <person name="Macdonald J."/>
            <person name="Maclean C."/>
            <person name="Major J."/>
            <person name="Manning J."/>
            <person name="Marabella R."/>
            <person name="Maru K."/>
            <person name="Matthews C."/>
            <person name="Mauceli E."/>
            <person name="Mccarthy M."/>
            <person name="Mcdonough S."/>
            <person name="Mcghee T."/>
            <person name="Meldrim J."/>
            <person name="Meneus L."/>
            <person name="Mesirov J."/>
            <person name="Mihalev A."/>
            <person name="Mihova T."/>
            <person name="Mikkelsen T."/>
            <person name="Mlenga V."/>
            <person name="Moru K."/>
            <person name="Mozes J."/>
            <person name="Mulrain L."/>
            <person name="Munson G."/>
            <person name="Naylor J."/>
            <person name="Newes C."/>
            <person name="Nguyen C."/>
            <person name="Nguyen N."/>
            <person name="Nguyen T."/>
            <person name="Nicol R."/>
            <person name="Nielsen C."/>
            <person name="Nizzari M."/>
            <person name="Norbu C."/>
            <person name="Norbu N."/>
            <person name="O'donnell P."/>
            <person name="Okoawo O."/>
            <person name="O'leary S."/>
            <person name="Omotosho B."/>
            <person name="O'neill K."/>
            <person name="Osman S."/>
            <person name="Parker S."/>
            <person name="Perrin D."/>
            <person name="Phunkhang P."/>
            <person name="Piqani B."/>
            <person name="Purcell S."/>
            <person name="Rachupka T."/>
            <person name="Ramasamy U."/>
            <person name="Rameau R."/>
            <person name="Ray V."/>
            <person name="Raymond C."/>
            <person name="Retta R."/>
            <person name="Richardson S."/>
            <person name="Rise C."/>
            <person name="Rodriguez J."/>
            <person name="Rogers J."/>
            <person name="Rogov P."/>
            <person name="Rutman M."/>
            <person name="Schupbach R."/>
            <person name="Seaman C."/>
            <person name="Settipalli S."/>
            <person name="Sharpe T."/>
            <person name="Sheridan J."/>
            <person name="Sherpa N."/>
            <person name="Shi J."/>
            <person name="Smirnov S."/>
            <person name="Smith C."/>
            <person name="Sougnez C."/>
            <person name="Spencer B."/>
            <person name="Stalker J."/>
            <person name="Stange-thomann N."/>
            <person name="Stavropoulos S."/>
            <person name="Stetson K."/>
            <person name="Stone C."/>
            <person name="Stone S."/>
            <person name="Stubbs M."/>
            <person name="Talamas J."/>
            <person name="Tchuinga P."/>
            <person name="Tenzing P."/>
            <person name="Tesfaye S."/>
            <person name="Theodore J."/>
            <person name="Thoulutsang Y."/>
            <person name="Topham K."/>
            <person name="Towey S."/>
            <person name="Tsamla T."/>
            <person name="Tsomo N."/>
            <person name="Vallee D."/>
            <person name="Vassiliev H."/>
            <person name="Venkataraman V."/>
            <person name="Vinson J."/>
            <person name="Vo A."/>
            <person name="Wade C."/>
            <person name="Wang S."/>
            <person name="Wangchuk T."/>
            <person name="Wangdi T."/>
            <person name="Whittaker C."/>
            <person name="Wilkinson J."/>
            <person name="Wu Y."/>
            <person name="Wyman D."/>
            <person name="Yadav S."/>
            <person name="Yang S."/>
            <person name="Yang X."/>
            <person name="Yeager S."/>
            <person name="Yee E."/>
            <person name="Young G."/>
            <person name="Zainoun J."/>
            <person name="Zembeck L."/>
            <person name="Zimmer A."/>
            <person name="Zody M."/>
            <person name="Lander E."/>
        </authorList>
    </citation>
    <scope>NUCLEOTIDE SEQUENCE [LARGE SCALE GENOMIC DNA]</scope>
</reference>
<dbReference type="InterPro" id="IPR011989">
    <property type="entry name" value="ARM-like"/>
</dbReference>
<dbReference type="AlphaFoldDB" id="H2ZLN4"/>
<dbReference type="STRING" id="51511.ENSCSAVP00000018500"/>
<reference evidence="8" key="3">
    <citation type="submission" date="2025-09" db="UniProtKB">
        <authorList>
            <consortium name="Ensembl"/>
        </authorList>
    </citation>
    <scope>IDENTIFICATION</scope>
</reference>
<dbReference type="GeneTree" id="ENSGT00390000015583"/>
<dbReference type="GO" id="GO:0006281">
    <property type="term" value="P:DNA repair"/>
    <property type="evidence" value="ECO:0007669"/>
    <property type="project" value="UniProtKB-UniRule"/>
</dbReference>
<evidence type="ECO:0000256" key="5">
    <source>
        <dbReference type="RuleBase" id="RU367072"/>
    </source>
</evidence>
<evidence type="ECO:0000313" key="9">
    <source>
        <dbReference type="Proteomes" id="UP000007875"/>
    </source>
</evidence>
<comment type="subunit">
    <text evidence="5">Component of the CIA complex.</text>
</comment>
<dbReference type="InterPro" id="IPR029240">
    <property type="entry name" value="MMS19_N"/>
</dbReference>
<keyword evidence="4 5" id="KW-0539">Nucleus</keyword>
<dbReference type="OMA" id="FSFMPEF"/>
<protein>
    <recommendedName>
        <fullName evidence="5">MMS19 nucleotide excision repair protein</fullName>
    </recommendedName>
</protein>
<comment type="function">
    <text evidence="5">Key component of the cytosolic iron-sulfur protein assembly (CIA) complex, a multiprotein complex that mediates the incorporation of iron-sulfur cluster into apoproteins specifically involved in DNA metabolism and genomic integrity. In the CIA complex, MMS19 acts as an adapter between early-acting CIA components and a subset of cellular target iron-sulfur proteins.</text>
</comment>
<evidence type="ECO:0000256" key="3">
    <source>
        <dbReference type="ARBA" id="ARBA00022737"/>
    </source>
</evidence>
<dbReference type="GO" id="GO:0097361">
    <property type="term" value="C:cytosolic [4Fe-4S] assembly targeting complex"/>
    <property type="evidence" value="ECO:0007669"/>
    <property type="project" value="UniProtKB-UniRule"/>
</dbReference>
<accession>H2ZLN4</accession>
<dbReference type="GO" id="GO:0016226">
    <property type="term" value="P:iron-sulfur cluster assembly"/>
    <property type="evidence" value="ECO:0007669"/>
    <property type="project" value="UniProtKB-UniRule"/>
</dbReference>
<dbReference type="Gene3D" id="1.25.10.10">
    <property type="entry name" value="Leucine-rich Repeat Variant"/>
    <property type="match status" value="2"/>
</dbReference>
<keyword evidence="9" id="KW-1185">Reference proteome</keyword>
<dbReference type="InterPro" id="IPR024687">
    <property type="entry name" value="MMS19_C"/>
</dbReference>
<reference evidence="8" key="2">
    <citation type="submission" date="2025-08" db="UniProtKB">
        <authorList>
            <consortium name="Ensembl"/>
        </authorList>
    </citation>
    <scope>IDENTIFICATION</scope>
</reference>
<dbReference type="SUPFAM" id="SSF48371">
    <property type="entry name" value="ARM repeat"/>
    <property type="match status" value="1"/>
</dbReference>
<organism evidence="8 9">
    <name type="scientific">Ciona savignyi</name>
    <name type="common">Pacific transparent sea squirt</name>
    <dbReference type="NCBI Taxonomy" id="51511"/>
    <lineage>
        <taxon>Eukaryota</taxon>
        <taxon>Metazoa</taxon>
        <taxon>Chordata</taxon>
        <taxon>Tunicata</taxon>
        <taxon>Ascidiacea</taxon>
        <taxon>Phlebobranchia</taxon>
        <taxon>Cionidae</taxon>
        <taxon>Ciona</taxon>
    </lineage>
</organism>
<evidence type="ECO:0000313" key="8">
    <source>
        <dbReference type="Ensembl" id="ENSCSAVP00000018500.1"/>
    </source>
</evidence>
<dbReference type="PANTHER" id="PTHR12891">
    <property type="entry name" value="DNA REPAIR/TRANSCRIPTION PROTEIN MET18/MMS19"/>
    <property type="match status" value="1"/>
</dbReference>
<evidence type="ECO:0000256" key="2">
    <source>
        <dbReference type="ARBA" id="ARBA00009340"/>
    </source>
</evidence>
<dbReference type="Proteomes" id="UP000007875">
    <property type="component" value="Unassembled WGS sequence"/>
</dbReference>
<proteinExistence type="inferred from homology"/>
<dbReference type="Ensembl" id="ENSCSAVT00000018700.1">
    <property type="protein sequence ID" value="ENSCSAVP00000018500.1"/>
    <property type="gene ID" value="ENSCSAVG00000010857.1"/>
</dbReference>
<name>H2ZLN4_CIOSA</name>
<comment type="subcellular location">
    <subcellularLocation>
        <location evidence="5">Cytoplasm</location>
        <location evidence="5">Cytoskeleton</location>
        <location evidence="5">Spindle</location>
    </subcellularLocation>
    <subcellularLocation>
        <location evidence="1 5">Nucleus</location>
    </subcellularLocation>
</comment>
<dbReference type="PANTHER" id="PTHR12891:SF0">
    <property type="entry name" value="MMS19 NUCLEOTIDE EXCISION REPAIR PROTEIN HOMOLOG"/>
    <property type="match status" value="1"/>
</dbReference>
<feature type="domain" description="MMS19 N-terminal" evidence="7">
    <location>
        <begin position="43"/>
        <end position="305"/>
    </location>
</feature>
<feature type="domain" description="MMS19 C-terminal" evidence="6">
    <location>
        <begin position="538"/>
        <end position="979"/>
    </location>
</feature>
<dbReference type="GO" id="GO:0005634">
    <property type="term" value="C:nucleus"/>
    <property type="evidence" value="ECO:0007669"/>
    <property type="project" value="UniProtKB-SubCell"/>
</dbReference>
<evidence type="ECO:0000259" key="7">
    <source>
        <dbReference type="Pfam" id="PF14500"/>
    </source>
</evidence>
<dbReference type="Pfam" id="PF14500">
    <property type="entry name" value="MMS19_N"/>
    <property type="match status" value="1"/>
</dbReference>
<dbReference type="InterPro" id="IPR039920">
    <property type="entry name" value="MMS19"/>
</dbReference>
<evidence type="ECO:0000256" key="4">
    <source>
        <dbReference type="ARBA" id="ARBA00023242"/>
    </source>
</evidence>
<keyword evidence="5" id="KW-0206">Cytoskeleton</keyword>
<dbReference type="InterPro" id="IPR016024">
    <property type="entry name" value="ARM-type_fold"/>
</dbReference>
<dbReference type="FunCoup" id="H2ZLN4">
    <property type="interactions" value="495"/>
</dbReference>
<dbReference type="GO" id="GO:0051604">
    <property type="term" value="P:protein maturation"/>
    <property type="evidence" value="ECO:0007669"/>
    <property type="project" value="UniProtKB-UniRule"/>
</dbReference>
<dbReference type="eggNOG" id="KOG1967">
    <property type="taxonomic scope" value="Eukaryota"/>
</dbReference>
<sequence length="1025" mass="113668">TFRYSIKMEEFVKECLNGDGDNKKIINCATRIENQECKILTLVQALGPHLTSADTQSRIEACKLLSNVIQKLPKDCLNQQELASLVEFLCNRLKDHYTLQPVVLDSLLSISSATNLAGENATFIISSIFKEVHVQSCMQNERLKVFQILGTLLDAHSTTVSAIGRDFLYQYIQVIDSEQDPRNLLVIFQLTKNLIDNGFPLYDLTEELFEVSSCYFPIDFNPATAGKKSTITNSDLVIALRGVLASTPDFAPYCIPLLMEKLDSDVESAKIDSIETLTACLICYGKNELETYLSTIWTSLKREINQSTSEDIEKHSLSLLTSLVTNLSNWPVDQKSDKTTDLSSFINDILEDCVPKIKSPVNDRSTWMAGHIIHASAKASKQACSQIVSAVLPLLLRNTSVKETGATLAAPSLEQSALDNLVKLASVCGLFVFDTHPLEKYKAEIFKVFMKILTESENDQMRCIAVAGFAALLKLGILTNDELVELALALYKLMTSDLNSHLRGEVFSVSGFLSAENPGVVKAHLLPCMVNDINESRLDSLAALCTHFDVMKIVLNVIMDKIKGSKINESTGPILHACLNSLESIASSRWLGNVEIEHMALNLVLPLLKYCIEATLELSVPQHCCANCNRDENFSLECASLPILKSAASVIRHVAQKLKPNKSTELVVKLVTSLYVHDDLGAFDIKTNQEFTPFNPCASPLQTRTLCFLPATVCAMHGAVQVPELVELESKLLNICLNCRDQPSYVFAAKALAGMINKFQKQSVPILDKLKTHLATIFHTGWDTWPSDDKMMVLTLVIWVSKALVISNHPETLVFVKHLLFMLGDSGVGAVAAAGFDIVLRESKEVLCTSSHAVIKLMHKQRFFLLVMPEILSMFKSSVDGKHKANILTALSHLIGHLPKQVVLMQHFNDLLPLLVQALHTEDPALLKSVLFTLCCFIQDSSEAILPHLESLLKHFQRLSKFQNNMAVRAKAIECIGVVTLLPTIDILPYKKEVVSHLMAALDDRKRDVRTEASKARSEWYLVGT</sequence>
<comment type="similarity">
    <text evidence="2 5">Belongs to the MET18/MMS19 family.</text>
</comment>
<evidence type="ECO:0000256" key="1">
    <source>
        <dbReference type="ARBA" id="ARBA00004123"/>
    </source>
</evidence>